<dbReference type="EMBL" id="BGZK01000301">
    <property type="protein sequence ID" value="GBP35291.1"/>
    <property type="molecule type" value="Genomic_DNA"/>
</dbReference>
<proteinExistence type="predicted"/>
<evidence type="ECO:0000313" key="3">
    <source>
        <dbReference type="Proteomes" id="UP000299102"/>
    </source>
</evidence>
<evidence type="ECO:0000256" key="1">
    <source>
        <dbReference type="SAM" id="MobiDB-lite"/>
    </source>
</evidence>
<dbReference type="AlphaFoldDB" id="A0A4C1V8W0"/>
<evidence type="ECO:0000313" key="2">
    <source>
        <dbReference type="EMBL" id="GBP35291.1"/>
    </source>
</evidence>
<accession>A0A4C1V8W0</accession>
<gene>
    <name evidence="2" type="ORF">EVAR_19512_1</name>
</gene>
<protein>
    <submittedName>
        <fullName evidence="2">Uncharacterized protein</fullName>
    </submittedName>
</protein>
<dbReference type="Proteomes" id="UP000299102">
    <property type="component" value="Unassembled WGS sequence"/>
</dbReference>
<feature type="compositionally biased region" description="Polar residues" evidence="1">
    <location>
        <begin position="143"/>
        <end position="155"/>
    </location>
</feature>
<keyword evidence="3" id="KW-1185">Reference proteome</keyword>
<reference evidence="2 3" key="1">
    <citation type="journal article" date="2019" name="Commun. Biol.">
        <title>The bagworm genome reveals a unique fibroin gene that provides high tensile strength.</title>
        <authorList>
            <person name="Kono N."/>
            <person name="Nakamura H."/>
            <person name="Ohtoshi R."/>
            <person name="Tomita M."/>
            <person name="Numata K."/>
            <person name="Arakawa K."/>
        </authorList>
    </citation>
    <scope>NUCLEOTIDE SEQUENCE [LARGE SCALE GENOMIC DNA]</scope>
</reference>
<feature type="region of interest" description="Disordered" evidence="1">
    <location>
        <begin position="133"/>
        <end position="161"/>
    </location>
</feature>
<name>A0A4C1V8W0_EUMVA</name>
<organism evidence="2 3">
    <name type="scientific">Eumeta variegata</name>
    <name type="common">Bagworm moth</name>
    <name type="synonym">Eumeta japonica</name>
    <dbReference type="NCBI Taxonomy" id="151549"/>
    <lineage>
        <taxon>Eukaryota</taxon>
        <taxon>Metazoa</taxon>
        <taxon>Ecdysozoa</taxon>
        <taxon>Arthropoda</taxon>
        <taxon>Hexapoda</taxon>
        <taxon>Insecta</taxon>
        <taxon>Pterygota</taxon>
        <taxon>Neoptera</taxon>
        <taxon>Endopterygota</taxon>
        <taxon>Lepidoptera</taxon>
        <taxon>Glossata</taxon>
        <taxon>Ditrysia</taxon>
        <taxon>Tineoidea</taxon>
        <taxon>Psychidae</taxon>
        <taxon>Oiketicinae</taxon>
        <taxon>Eumeta</taxon>
    </lineage>
</organism>
<comment type="caution">
    <text evidence="2">The sequence shown here is derived from an EMBL/GenBank/DDBJ whole genome shotgun (WGS) entry which is preliminary data.</text>
</comment>
<sequence length="196" mass="21405">MGIILKRAAAAGGQSACLTRLLLYRNTFASRILMSGTTPACAPVHVAPSTRRRFTIRIRHKAENRGGRCGTAANQCSERMWRSYVKNAKCMMTPLDQNVCNSYVQADAPSRNFSEIGASVAVVLRPPLGVESIVPRGSHPRSSHAQGISNEPSSHTRPHALSDSVETSIGIPADPTDVVLPERWIVKRFFDKLNPE</sequence>